<dbReference type="SUPFAM" id="SSF53474">
    <property type="entry name" value="alpha/beta-Hydrolases"/>
    <property type="match status" value="1"/>
</dbReference>
<dbReference type="Proteomes" id="UP000002499">
    <property type="component" value="Unassembled WGS sequence"/>
</dbReference>
<keyword evidence="2" id="KW-0732">Signal</keyword>
<keyword evidence="4" id="KW-1185">Reference proteome</keyword>
<feature type="signal peptide" evidence="2">
    <location>
        <begin position="1"/>
        <end position="15"/>
    </location>
</feature>
<dbReference type="HOGENOM" id="CLU_026278_0_0_1"/>
<accession>E9DXL7</accession>
<dbReference type="Gene3D" id="3.40.50.1820">
    <property type="entry name" value="alpha/beta hydrolase"/>
    <property type="match status" value="1"/>
</dbReference>
<protein>
    <submittedName>
        <fullName evidence="3">PAF acetylhydrolase family protein</fullName>
    </submittedName>
</protein>
<feature type="chain" id="PRO_5013379593" evidence="2">
    <location>
        <begin position="16"/>
        <end position="322"/>
    </location>
</feature>
<dbReference type="EMBL" id="GL698481">
    <property type="protein sequence ID" value="EFY91480.1"/>
    <property type="molecule type" value="Genomic_DNA"/>
</dbReference>
<dbReference type="InParanoid" id="E9DXL7"/>
<dbReference type="eggNOG" id="KOG3847">
    <property type="taxonomic scope" value="Eukaryota"/>
</dbReference>
<name>E9DXL7_METAQ</name>
<dbReference type="AlphaFoldDB" id="E9DXL7"/>
<sequence length="322" mass="34729">MKSIPCLTLLTAASAILVPSPSGPYHMRLQSITDPRRPADPLDPNDHGHGRRILFSIFLPVEKSGRPCPSITVPYMTPKVAADYGGQAAEVGLDDGLFSSFDMQLCDLVKLNPCGGGKGRRKRCEISRQPGPRGSHCRPPARSRFRRVPWALLDRFRLDLGKMAVFAHSVGGGAAATLARNDNRVLGGVDFDGQLVEAIRSQGLSRPFLLAGRYGHSAANSTDHTWNQFWPRLAGPRVELAIHGTAHASYTDRPLLVGALGLPGAVLDQFAGEIGSVKGTELEGIVDGVLASFFDFVLSSKTQRLVRLPRVYSAVLITCSNL</sequence>
<proteinExistence type="predicted"/>
<evidence type="ECO:0000256" key="2">
    <source>
        <dbReference type="SAM" id="SignalP"/>
    </source>
</evidence>
<evidence type="ECO:0000313" key="4">
    <source>
        <dbReference type="Proteomes" id="UP000002499"/>
    </source>
</evidence>
<dbReference type="GO" id="GO:0016787">
    <property type="term" value="F:hydrolase activity"/>
    <property type="evidence" value="ECO:0007669"/>
    <property type="project" value="UniProtKB-KW"/>
</dbReference>
<keyword evidence="3" id="KW-0378">Hydrolase</keyword>
<dbReference type="OrthoDB" id="2363873at2759"/>
<gene>
    <name evidence="3" type="ORF">MAC_02365</name>
</gene>
<dbReference type="InterPro" id="IPR029058">
    <property type="entry name" value="AB_hydrolase_fold"/>
</dbReference>
<organism evidence="4">
    <name type="scientific">Metarhizium acridum (strain CQMa 102)</name>
    <dbReference type="NCBI Taxonomy" id="655827"/>
    <lineage>
        <taxon>Eukaryota</taxon>
        <taxon>Fungi</taxon>
        <taxon>Dikarya</taxon>
        <taxon>Ascomycota</taxon>
        <taxon>Pezizomycotina</taxon>
        <taxon>Sordariomycetes</taxon>
        <taxon>Hypocreomycetidae</taxon>
        <taxon>Hypocreales</taxon>
        <taxon>Clavicipitaceae</taxon>
        <taxon>Metarhizium</taxon>
    </lineage>
</organism>
<feature type="region of interest" description="Disordered" evidence="1">
    <location>
        <begin position="119"/>
        <end position="140"/>
    </location>
</feature>
<evidence type="ECO:0000256" key="1">
    <source>
        <dbReference type="SAM" id="MobiDB-lite"/>
    </source>
</evidence>
<evidence type="ECO:0000313" key="3">
    <source>
        <dbReference type="EMBL" id="EFY91480.1"/>
    </source>
</evidence>
<reference evidence="3 4" key="1">
    <citation type="journal article" date="2011" name="PLoS Genet.">
        <title>Genome sequencing and comparative transcriptomics of the model entomopathogenic fungi Metarhizium anisopliae and M. acridum.</title>
        <authorList>
            <person name="Gao Q."/>
            <person name="Jin K."/>
            <person name="Ying S.H."/>
            <person name="Zhang Y."/>
            <person name="Xiao G."/>
            <person name="Shang Y."/>
            <person name="Duan Z."/>
            <person name="Hu X."/>
            <person name="Xie X.Q."/>
            <person name="Zhou G."/>
            <person name="Peng G."/>
            <person name="Luo Z."/>
            <person name="Huang W."/>
            <person name="Wang B."/>
            <person name="Fang W."/>
            <person name="Wang S."/>
            <person name="Zhong Y."/>
            <person name="Ma L.J."/>
            <person name="St Leger R.J."/>
            <person name="Zhao G.P."/>
            <person name="Pei Y."/>
            <person name="Feng M.G."/>
            <person name="Xia Y."/>
            <person name="Wang C."/>
        </authorList>
    </citation>
    <scope>NUCLEOTIDE SEQUENCE [LARGE SCALE GENOMIC DNA]</scope>
    <source>
        <strain evidence="3 4">CQMa 102</strain>
    </source>
</reference>